<dbReference type="Pfam" id="PF06985">
    <property type="entry name" value="HET"/>
    <property type="match status" value="1"/>
</dbReference>
<reference evidence="2" key="1">
    <citation type="journal article" date="2020" name="Stud. Mycol.">
        <title>101 Dothideomycetes genomes: a test case for predicting lifestyles and emergence of pathogens.</title>
        <authorList>
            <person name="Haridas S."/>
            <person name="Albert R."/>
            <person name="Binder M."/>
            <person name="Bloem J."/>
            <person name="Labutti K."/>
            <person name="Salamov A."/>
            <person name="Andreopoulos B."/>
            <person name="Baker S."/>
            <person name="Barry K."/>
            <person name="Bills G."/>
            <person name="Bluhm B."/>
            <person name="Cannon C."/>
            <person name="Castanera R."/>
            <person name="Culley D."/>
            <person name="Daum C."/>
            <person name="Ezra D."/>
            <person name="Gonzalez J."/>
            <person name="Henrissat B."/>
            <person name="Kuo A."/>
            <person name="Liang C."/>
            <person name="Lipzen A."/>
            <person name="Lutzoni F."/>
            <person name="Magnuson J."/>
            <person name="Mondo S."/>
            <person name="Nolan M."/>
            <person name="Ohm R."/>
            <person name="Pangilinan J."/>
            <person name="Park H.-J."/>
            <person name="Ramirez L."/>
            <person name="Alfaro M."/>
            <person name="Sun H."/>
            <person name="Tritt A."/>
            <person name="Yoshinaga Y."/>
            <person name="Zwiers L.-H."/>
            <person name="Turgeon B."/>
            <person name="Goodwin S."/>
            <person name="Spatafora J."/>
            <person name="Crous P."/>
            <person name="Grigoriev I."/>
        </authorList>
    </citation>
    <scope>NUCLEOTIDE SEQUENCE</scope>
    <source>
        <strain evidence="2">CBS 109.77</strain>
    </source>
</reference>
<accession>A0A6A6XLP8</accession>
<evidence type="ECO:0000313" key="3">
    <source>
        <dbReference type="Proteomes" id="UP000799757"/>
    </source>
</evidence>
<dbReference type="PANTHER" id="PTHR24148:SF64">
    <property type="entry name" value="HETEROKARYON INCOMPATIBILITY DOMAIN-CONTAINING PROTEIN"/>
    <property type="match status" value="1"/>
</dbReference>
<dbReference type="InterPro" id="IPR052895">
    <property type="entry name" value="HetReg/Transcr_Mod"/>
</dbReference>
<gene>
    <name evidence="2" type="ORF">K505DRAFT_322821</name>
</gene>
<dbReference type="Pfam" id="PF26639">
    <property type="entry name" value="Het-6_barrel"/>
    <property type="match status" value="1"/>
</dbReference>
<keyword evidence="3" id="KW-1185">Reference proteome</keyword>
<dbReference type="AlphaFoldDB" id="A0A6A6XLP8"/>
<dbReference type="PANTHER" id="PTHR24148">
    <property type="entry name" value="ANKYRIN REPEAT DOMAIN-CONTAINING PROTEIN 39 HOMOLOG-RELATED"/>
    <property type="match status" value="1"/>
</dbReference>
<sequence length="677" mass="77335">MCDTGKSCNSDSEPLTTHPSCHLRLPYRYTRLEDGHIRLLDLSPGPPESPLMCSLRVTDLMKMVNVVNTIDCQLRGRYEALSYVWGDPKVTEEICCAGQSLFITVNLGDALRRLRYIDKVRTLWADALCINQNDNKEKNAQIRLMGLIYWKARLVNIWLGHETEENIKLRSDVAVSLIQATADLDNGTDIADTIARRFRPLGSEVILDHDDVHFEWEAARLLFNRPWFRRAWTVQELGLACDAVFYCGNAYFSLLQLKLFKRFLRGTGSSFSSFYCLDTGSYGLAENYYNSTRGNMRLEYGSDPKMAETFLQVLERARTLECTEPRDAIYAFLGHPSAFKSQLLDDGPYLWYTSNFLSGATTLIEPDYSADNTVGNLYFELAITAIYKLEIGPELFSHIIHDEKTIEWGFPSWVPRWNIDDEARAFYIDPTIYYSASGGLSHTLFDVVMEEKADSTTKLRLKAQNFDSINFRYTLPDASMFTVLKNPFITFVSDIPQCILNPIEDLYTEYTAFRSTLPMTSWEHNNVMSFVVTLTAGLSQHSDHEKFIVEDPETHFVNFCAYRREKAAIWGPVLAADEREHLNIYEGSADHFFDDLTIVAGRRAFFFTEKGYIGLGPRIMRDGDQVWLPLGAKMPCVLRPWGDGTYKILGLAYVHDIMEGEAVAGREEDDFEVITLR</sequence>
<proteinExistence type="predicted"/>
<dbReference type="EMBL" id="MU001814">
    <property type="protein sequence ID" value="KAF2797108.1"/>
    <property type="molecule type" value="Genomic_DNA"/>
</dbReference>
<evidence type="ECO:0000313" key="2">
    <source>
        <dbReference type="EMBL" id="KAF2797108.1"/>
    </source>
</evidence>
<protein>
    <submittedName>
        <fullName evidence="2">HET-domain-containing protein</fullName>
    </submittedName>
</protein>
<feature type="domain" description="Heterokaryon incompatibility" evidence="1">
    <location>
        <begin position="78"/>
        <end position="236"/>
    </location>
</feature>
<dbReference type="OrthoDB" id="3553147at2759"/>
<dbReference type="Proteomes" id="UP000799757">
    <property type="component" value="Unassembled WGS sequence"/>
</dbReference>
<name>A0A6A6XLP8_9PLEO</name>
<evidence type="ECO:0000259" key="1">
    <source>
        <dbReference type="Pfam" id="PF06985"/>
    </source>
</evidence>
<dbReference type="InterPro" id="IPR010730">
    <property type="entry name" value="HET"/>
</dbReference>
<organism evidence="2 3">
    <name type="scientific">Melanomma pulvis-pyrius CBS 109.77</name>
    <dbReference type="NCBI Taxonomy" id="1314802"/>
    <lineage>
        <taxon>Eukaryota</taxon>
        <taxon>Fungi</taxon>
        <taxon>Dikarya</taxon>
        <taxon>Ascomycota</taxon>
        <taxon>Pezizomycotina</taxon>
        <taxon>Dothideomycetes</taxon>
        <taxon>Pleosporomycetidae</taxon>
        <taxon>Pleosporales</taxon>
        <taxon>Melanommataceae</taxon>
        <taxon>Melanomma</taxon>
    </lineage>
</organism>